<dbReference type="InterPro" id="IPR036291">
    <property type="entry name" value="NAD(P)-bd_dom_sf"/>
</dbReference>
<dbReference type="SMART" id="SM00822">
    <property type="entry name" value="PKS_KR"/>
    <property type="match status" value="1"/>
</dbReference>
<dbReference type="InterPro" id="IPR057326">
    <property type="entry name" value="KR_dom"/>
</dbReference>
<evidence type="ECO:0000259" key="3">
    <source>
        <dbReference type="SMART" id="SM00822"/>
    </source>
</evidence>
<evidence type="ECO:0000256" key="1">
    <source>
        <dbReference type="ARBA" id="ARBA00006484"/>
    </source>
</evidence>
<keyword evidence="2" id="KW-0560">Oxidoreductase</keyword>
<dbReference type="GO" id="GO:0016616">
    <property type="term" value="F:oxidoreductase activity, acting on the CH-OH group of donors, NAD or NADP as acceptor"/>
    <property type="evidence" value="ECO:0007669"/>
    <property type="project" value="TreeGrafter"/>
</dbReference>
<accession>A0A1X9LWL3</accession>
<dbReference type="InterPro" id="IPR020904">
    <property type="entry name" value="Sc_DH/Rdtase_CS"/>
</dbReference>
<dbReference type="PRINTS" id="PR00080">
    <property type="entry name" value="SDRFAMILY"/>
</dbReference>
<dbReference type="PROSITE" id="PS00061">
    <property type="entry name" value="ADH_SHORT"/>
    <property type="match status" value="1"/>
</dbReference>
<name>A0A1X9LWL3_9MICO</name>
<protein>
    <submittedName>
        <fullName evidence="4">3-alpha-hydroxysteroid dehydrogenase</fullName>
    </submittedName>
</protein>
<dbReference type="PANTHER" id="PTHR42760:SF133">
    <property type="entry name" value="3-OXOACYL-[ACYL-CARRIER-PROTEIN] REDUCTASE"/>
    <property type="match status" value="1"/>
</dbReference>
<dbReference type="RefSeq" id="WP_085021824.1">
    <property type="nucleotide sequence ID" value="NZ_BMHD01000003.1"/>
</dbReference>
<comment type="similarity">
    <text evidence="1">Belongs to the short-chain dehydrogenases/reductases (SDR) family.</text>
</comment>
<dbReference type="FunFam" id="3.40.50.720:FF:000084">
    <property type="entry name" value="Short-chain dehydrogenase reductase"/>
    <property type="match status" value="1"/>
</dbReference>
<dbReference type="Gene3D" id="3.40.50.720">
    <property type="entry name" value="NAD(P)-binding Rossmann-like Domain"/>
    <property type="match status" value="1"/>
</dbReference>
<dbReference type="EMBL" id="CP020716">
    <property type="protein sequence ID" value="ARJ07689.1"/>
    <property type="molecule type" value="Genomic_DNA"/>
</dbReference>
<sequence>MTKRLEGKVALISGGAQGMGASHARAIVSEGGRVVIGDIDESAAAAVLAELGDDIAFVRLDVSSTDEWDAAVRTAVERFGKLDVLVNNAGILVASPIEDFSDDDWERTLAVNLTGAFKGIRAAVPELARSAPSSIINISSTAGLKGFPGIAAYNSTKFGVRGLTKSTAIELAERGIRVNSIHPGNINTRMIEGLYDGYPHVPMRRAGDVEEISRLVVFLACEESSFSTGAEFVADGGETAGAPDPFA</sequence>
<dbReference type="SUPFAM" id="SSF51735">
    <property type="entry name" value="NAD(P)-binding Rossmann-fold domains"/>
    <property type="match status" value="1"/>
</dbReference>
<gene>
    <name evidence="4" type="ORF">B5808_20160</name>
</gene>
<dbReference type="KEGG" id="cphy:B5808_20160"/>
<geneLocation type="plasmid" evidence="4">
    <name>unnamed1</name>
</geneLocation>
<evidence type="ECO:0000313" key="5">
    <source>
        <dbReference type="Proteomes" id="UP000192775"/>
    </source>
</evidence>
<feature type="domain" description="Ketoreductase" evidence="3">
    <location>
        <begin position="8"/>
        <end position="175"/>
    </location>
</feature>
<keyword evidence="5" id="KW-1185">Reference proteome</keyword>
<proteinExistence type="inferred from homology"/>
<dbReference type="AlphaFoldDB" id="A0A1X9LWL3"/>
<reference evidence="4 5" key="1">
    <citation type="submission" date="2017-04" db="EMBL/GenBank/DDBJ databases">
        <authorList>
            <person name="Afonso C.L."/>
            <person name="Miller P.J."/>
            <person name="Scott M.A."/>
            <person name="Spackman E."/>
            <person name="Goraichik I."/>
            <person name="Dimitrov K.M."/>
            <person name="Suarez D.L."/>
            <person name="Swayne D.E."/>
        </authorList>
    </citation>
    <scope>NUCLEOTIDE SEQUENCE [LARGE SCALE GENOMIC DNA]</scope>
    <source>
        <strain evidence="5">XA(T)</strain>
        <plasmid evidence="5">Plasmid unnamed1</plasmid>
    </source>
</reference>
<keyword evidence="4" id="KW-0614">Plasmid</keyword>
<evidence type="ECO:0000313" key="4">
    <source>
        <dbReference type="EMBL" id="ARJ07689.1"/>
    </source>
</evidence>
<dbReference type="Proteomes" id="UP000192775">
    <property type="component" value="Plasmid unnamed1"/>
</dbReference>
<organism evidence="4 5">
    <name type="scientific">Cnuibacter physcomitrellae</name>
    <dbReference type="NCBI Taxonomy" id="1619308"/>
    <lineage>
        <taxon>Bacteria</taxon>
        <taxon>Bacillati</taxon>
        <taxon>Actinomycetota</taxon>
        <taxon>Actinomycetes</taxon>
        <taxon>Micrococcales</taxon>
        <taxon>Microbacteriaceae</taxon>
        <taxon>Cnuibacter</taxon>
    </lineage>
</organism>
<dbReference type="PRINTS" id="PR00081">
    <property type="entry name" value="GDHRDH"/>
</dbReference>
<dbReference type="PANTHER" id="PTHR42760">
    <property type="entry name" value="SHORT-CHAIN DEHYDROGENASES/REDUCTASES FAMILY MEMBER"/>
    <property type="match status" value="1"/>
</dbReference>
<evidence type="ECO:0000256" key="2">
    <source>
        <dbReference type="ARBA" id="ARBA00023002"/>
    </source>
</evidence>
<dbReference type="InterPro" id="IPR002347">
    <property type="entry name" value="SDR_fam"/>
</dbReference>
<dbReference type="Pfam" id="PF13561">
    <property type="entry name" value="adh_short_C2"/>
    <property type="match status" value="1"/>
</dbReference>